<reference evidence="4" key="1">
    <citation type="journal article" date="2018" name="Front. Microbiol.">
        <title>Genome-Based Analysis Reveals the Taxonomy and Diversity of the Family Idiomarinaceae.</title>
        <authorList>
            <person name="Liu Y."/>
            <person name="Lai Q."/>
            <person name="Shao Z."/>
        </authorList>
    </citation>
    <scope>NUCLEOTIDE SEQUENCE [LARGE SCALE GENOMIC DNA]</scope>
    <source>
        <strain evidence="4">GBPy7</strain>
    </source>
</reference>
<dbReference type="EMBL" id="PIPJ01000006">
    <property type="protein sequence ID" value="RUO19974.1"/>
    <property type="molecule type" value="Genomic_DNA"/>
</dbReference>
<feature type="signal peptide" evidence="2">
    <location>
        <begin position="1"/>
        <end position="28"/>
    </location>
</feature>
<protein>
    <submittedName>
        <fullName evidence="3">Uncharacterized protein</fullName>
    </submittedName>
</protein>
<evidence type="ECO:0000313" key="4">
    <source>
        <dbReference type="Proteomes" id="UP000288395"/>
    </source>
</evidence>
<evidence type="ECO:0000256" key="1">
    <source>
        <dbReference type="SAM" id="MobiDB-lite"/>
    </source>
</evidence>
<dbReference type="AlphaFoldDB" id="A0A432VTZ5"/>
<feature type="region of interest" description="Disordered" evidence="1">
    <location>
        <begin position="91"/>
        <end position="112"/>
    </location>
</feature>
<feature type="chain" id="PRO_5019110700" evidence="2">
    <location>
        <begin position="29"/>
        <end position="149"/>
    </location>
</feature>
<dbReference type="Proteomes" id="UP000288395">
    <property type="component" value="Unassembled WGS sequence"/>
</dbReference>
<gene>
    <name evidence="3" type="ORF">CWE08_08640</name>
</gene>
<keyword evidence="4" id="KW-1185">Reference proteome</keyword>
<proteinExistence type="predicted"/>
<evidence type="ECO:0000313" key="3">
    <source>
        <dbReference type="EMBL" id="RUO19974.1"/>
    </source>
</evidence>
<evidence type="ECO:0000256" key="2">
    <source>
        <dbReference type="SAM" id="SignalP"/>
    </source>
</evidence>
<comment type="caution">
    <text evidence="3">The sequence shown here is derived from an EMBL/GenBank/DDBJ whole genome shotgun (WGS) entry which is preliminary data.</text>
</comment>
<keyword evidence="2" id="KW-0732">Signal</keyword>
<organism evidence="3 4">
    <name type="scientific">Aliidiomarina iranensis</name>
    <dbReference type="NCBI Taxonomy" id="1434071"/>
    <lineage>
        <taxon>Bacteria</taxon>
        <taxon>Pseudomonadati</taxon>
        <taxon>Pseudomonadota</taxon>
        <taxon>Gammaproteobacteria</taxon>
        <taxon>Alteromonadales</taxon>
        <taxon>Idiomarinaceae</taxon>
        <taxon>Aliidiomarina</taxon>
    </lineage>
</organism>
<name>A0A432VTZ5_9GAMM</name>
<sequence length="149" mass="17166">MNKDIFMSKFTSVLISATFLMFAGNAVAFNSDGTTNEDKMVELYSAAGSLHELKTRGSISSERYEELLADGLTPDTRMELKYRRLASVHAQRSAGYDPESVPSVNDKPHEQEERWQRIENGATYQYVERKRYFEDSGWQQVYFSRTLIE</sequence>
<accession>A0A432VTZ5</accession>